<feature type="transmembrane region" description="Helical" evidence="9">
    <location>
        <begin position="84"/>
        <end position="105"/>
    </location>
</feature>
<keyword evidence="11" id="KW-1185">Reference proteome</keyword>
<dbReference type="CDD" id="cd06550">
    <property type="entry name" value="TM_ABC_iron-siderophores_like"/>
    <property type="match status" value="2"/>
</dbReference>
<sequence>MSSKHVPPSGQQNGRPDALDTRIGQPSLAAPRSILLPVTALVVLAAIALTLWVLRTQLAGASLWSAIMAPEPGNLRQLIVHDSALPRIAMTLICGAALALAGAIAQQVLRNPLAEPMTLGIFPGAYLALTIATLWAPAWIAAQRELIALIGAALAMLLVFALAWRQRLASLAVILSGMIVSFYCGSLTLALAISHFQLLAGLMIWGGGALDQQGWHASAALFARLVAAGAAVFLLRRPLSLFEAGESTARGLGVSLMRTRFAALGLAVALTACVVSAVGVIGFIGLAAPTLARLAGARRFQQRLFWAPVLGAALLWLTDAMVQAVAISGVFGSQLIPTGAVTSLIGAPMLLWLLRQLKSRPDLRSDVRDSVALIRHKRPLRLIAGLGLLAALAVVLSMVIGRGLDGWRIVSVAQLEALAFWRVPHTAAAIAAGVMLGLAGTLVQRMTGNPIASPDLIGVSSGGALGIVAAVFLFAAPGPLELFASCLTGSIVTLLFLLWVGRRAMYAPERLLLIGVAIGALFQAVSGTVTASGDARAALLLNFVVGSTYYVQPLAAAVAVVVALVGLGAAPLLARWLELLSLGEGTSRSLGVRVDIARLAVLLLTALLTATSTLIVGPLSFVGLMAPHIARSLGVCRAREQLLASAAIGVVLMVLAQWCGNLLLFPNEMPAGLMAALIGGPYLLWSLLKAAPRAA</sequence>
<feature type="transmembrane region" description="Helical" evidence="9">
    <location>
        <begin position="335"/>
        <end position="354"/>
    </location>
</feature>
<dbReference type="GO" id="GO:0022857">
    <property type="term" value="F:transmembrane transporter activity"/>
    <property type="evidence" value="ECO:0007669"/>
    <property type="project" value="InterPro"/>
</dbReference>
<evidence type="ECO:0000256" key="3">
    <source>
        <dbReference type="ARBA" id="ARBA00022448"/>
    </source>
</evidence>
<dbReference type="SUPFAM" id="SSF81345">
    <property type="entry name" value="ABC transporter involved in vitamin B12 uptake, BtuC"/>
    <property type="match status" value="2"/>
</dbReference>
<keyword evidence="6 9" id="KW-1133">Transmembrane helix</keyword>
<organism evidence="10 11">
    <name type="scientific">Paraburkholderia sediminicola</name>
    <dbReference type="NCBI Taxonomy" id="458836"/>
    <lineage>
        <taxon>Bacteria</taxon>
        <taxon>Pseudomonadati</taxon>
        <taxon>Pseudomonadota</taxon>
        <taxon>Betaproteobacteria</taxon>
        <taxon>Burkholderiales</taxon>
        <taxon>Burkholderiaceae</taxon>
        <taxon>Paraburkholderia</taxon>
    </lineage>
</organism>
<reference evidence="10 11" key="1">
    <citation type="submission" date="2020-04" db="EMBL/GenBank/DDBJ databases">
        <authorList>
            <person name="De Canck E."/>
        </authorList>
    </citation>
    <scope>NUCLEOTIDE SEQUENCE [LARGE SCALE GENOMIC DNA]</scope>
    <source>
        <strain evidence="10 11">LMG 24238</strain>
    </source>
</reference>
<keyword evidence="5 9" id="KW-0812">Transmembrane</keyword>
<feature type="transmembrane region" description="Helical" evidence="9">
    <location>
        <begin position="671"/>
        <end position="688"/>
    </location>
</feature>
<dbReference type="PANTHER" id="PTHR30472:SF37">
    <property type="entry name" value="FE(3+) DICITRATE TRANSPORT SYSTEM PERMEASE PROTEIN FECD-RELATED"/>
    <property type="match status" value="1"/>
</dbReference>
<gene>
    <name evidence="10" type="primary">fhuB</name>
    <name evidence="10" type="ORF">LMG24238_05479</name>
</gene>
<evidence type="ECO:0000256" key="4">
    <source>
        <dbReference type="ARBA" id="ARBA00022475"/>
    </source>
</evidence>
<keyword evidence="3" id="KW-0813">Transport</keyword>
<evidence type="ECO:0000256" key="6">
    <source>
        <dbReference type="ARBA" id="ARBA00022989"/>
    </source>
</evidence>
<evidence type="ECO:0000256" key="8">
    <source>
        <dbReference type="SAM" id="MobiDB-lite"/>
    </source>
</evidence>
<feature type="transmembrane region" description="Helical" evidence="9">
    <location>
        <begin position="424"/>
        <end position="444"/>
    </location>
</feature>
<evidence type="ECO:0000313" key="10">
    <source>
        <dbReference type="EMBL" id="CAB3727868.1"/>
    </source>
</evidence>
<feature type="transmembrane region" description="Helical" evidence="9">
    <location>
        <begin position="261"/>
        <end position="292"/>
    </location>
</feature>
<dbReference type="GeneID" id="97044069"/>
<evidence type="ECO:0000256" key="7">
    <source>
        <dbReference type="ARBA" id="ARBA00023136"/>
    </source>
</evidence>
<dbReference type="Proteomes" id="UP000494255">
    <property type="component" value="Unassembled WGS sequence"/>
</dbReference>
<keyword evidence="4" id="KW-1003">Cell membrane</keyword>
<comment type="subcellular location">
    <subcellularLocation>
        <location evidence="1">Cell membrane</location>
        <topology evidence="1">Multi-pass membrane protein</topology>
    </subcellularLocation>
</comment>
<feature type="transmembrane region" description="Helical" evidence="9">
    <location>
        <begin position="511"/>
        <end position="529"/>
    </location>
</feature>
<feature type="transmembrane region" description="Helical" evidence="9">
    <location>
        <begin position="482"/>
        <end position="499"/>
    </location>
</feature>
<dbReference type="AlphaFoldDB" id="A0A6J5C5K1"/>
<comment type="similarity">
    <text evidence="2">Belongs to the binding-protein-dependent transport system permease family. FecCD subfamily.</text>
</comment>
<feature type="transmembrane region" description="Helical" evidence="9">
    <location>
        <begin position="170"/>
        <end position="193"/>
    </location>
</feature>
<evidence type="ECO:0000256" key="2">
    <source>
        <dbReference type="ARBA" id="ARBA00007935"/>
    </source>
</evidence>
<protein>
    <submittedName>
        <fullName evidence="10">Iron(3+)-hydroxamate import system permease protein FhuB</fullName>
    </submittedName>
</protein>
<evidence type="ECO:0000313" key="11">
    <source>
        <dbReference type="Proteomes" id="UP000494255"/>
    </source>
</evidence>
<evidence type="ECO:0000256" key="1">
    <source>
        <dbReference type="ARBA" id="ARBA00004651"/>
    </source>
</evidence>
<dbReference type="EMBL" id="CADIKC010000008">
    <property type="protein sequence ID" value="CAB3727868.1"/>
    <property type="molecule type" value="Genomic_DNA"/>
</dbReference>
<name>A0A6J5C5K1_9BURK</name>
<feature type="transmembrane region" description="Helical" evidence="9">
    <location>
        <begin position="456"/>
        <end position="476"/>
    </location>
</feature>
<feature type="transmembrane region" description="Helical" evidence="9">
    <location>
        <begin position="117"/>
        <end position="139"/>
    </location>
</feature>
<feature type="transmembrane region" description="Helical" evidence="9">
    <location>
        <begin position="304"/>
        <end position="329"/>
    </location>
</feature>
<proteinExistence type="inferred from homology"/>
<dbReference type="Pfam" id="PF01032">
    <property type="entry name" value="FecCD"/>
    <property type="match status" value="2"/>
</dbReference>
<feature type="compositionally biased region" description="Polar residues" evidence="8">
    <location>
        <begin position="1"/>
        <end position="14"/>
    </location>
</feature>
<feature type="transmembrane region" description="Helical" evidence="9">
    <location>
        <begin position="642"/>
        <end position="665"/>
    </location>
</feature>
<dbReference type="Gene3D" id="1.10.3470.10">
    <property type="entry name" value="ABC transporter involved in vitamin B12 uptake, BtuC"/>
    <property type="match status" value="2"/>
</dbReference>
<feature type="transmembrane region" description="Helical" evidence="9">
    <location>
        <begin position="597"/>
        <end position="621"/>
    </location>
</feature>
<feature type="transmembrane region" description="Helical" evidence="9">
    <location>
        <begin position="146"/>
        <end position="164"/>
    </location>
</feature>
<dbReference type="NCBIfam" id="NF007866">
    <property type="entry name" value="PRK10577.1-2"/>
    <property type="match status" value="1"/>
</dbReference>
<dbReference type="PANTHER" id="PTHR30472">
    <property type="entry name" value="FERRIC ENTEROBACTIN TRANSPORT SYSTEM PERMEASE PROTEIN"/>
    <property type="match status" value="1"/>
</dbReference>
<keyword evidence="7 9" id="KW-0472">Membrane</keyword>
<dbReference type="GO" id="GO:0005886">
    <property type="term" value="C:plasma membrane"/>
    <property type="evidence" value="ECO:0007669"/>
    <property type="project" value="UniProtKB-SubCell"/>
</dbReference>
<feature type="transmembrane region" description="Helical" evidence="9">
    <location>
        <begin position="34"/>
        <end position="54"/>
    </location>
</feature>
<dbReference type="InterPro" id="IPR000522">
    <property type="entry name" value="ABC_transptr_permease_BtuC"/>
</dbReference>
<evidence type="ECO:0000256" key="9">
    <source>
        <dbReference type="SAM" id="Phobius"/>
    </source>
</evidence>
<dbReference type="InterPro" id="IPR037294">
    <property type="entry name" value="ABC_BtuC-like"/>
</dbReference>
<accession>A0A6J5C5K1</accession>
<feature type="transmembrane region" description="Helical" evidence="9">
    <location>
        <begin position="382"/>
        <end position="404"/>
    </location>
</feature>
<dbReference type="GO" id="GO:0033214">
    <property type="term" value="P:siderophore-iron import into cell"/>
    <property type="evidence" value="ECO:0007669"/>
    <property type="project" value="TreeGrafter"/>
</dbReference>
<dbReference type="RefSeq" id="WP_175053210.1">
    <property type="nucleotide sequence ID" value="NZ_CADIKC010000008.1"/>
</dbReference>
<feature type="region of interest" description="Disordered" evidence="8">
    <location>
        <begin position="1"/>
        <end position="22"/>
    </location>
</feature>
<evidence type="ECO:0000256" key="5">
    <source>
        <dbReference type="ARBA" id="ARBA00022692"/>
    </source>
</evidence>
<feature type="transmembrane region" description="Helical" evidence="9">
    <location>
        <begin position="558"/>
        <end position="577"/>
    </location>
</feature>